<name>A0A6P1P483_9BACT</name>
<sequence>MFFAALCLWAITQGVGGYPAPMATLPGLAQMRAEVILVSADTCQDLFLQLLPQGLQP</sequence>
<gene>
    <name evidence="1" type="ORF">GU926_18050</name>
</gene>
<dbReference type="EMBL" id="CP047897">
    <property type="protein sequence ID" value="QHL89230.1"/>
    <property type="molecule type" value="Genomic_DNA"/>
</dbReference>
<evidence type="ECO:0000313" key="1">
    <source>
        <dbReference type="EMBL" id="QHL89230.1"/>
    </source>
</evidence>
<accession>A0A6P1P483</accession>
<dbReference type="KEGG" id="nib:GU926_18050"/>
<dbReference type="Proteomes" id="UP000464214">
    <property type="component" value="Chromosome"/>
</dbReference>
<proteinExistence type="predicted"/>
<dbReference type="RefSeq" id="WP_160694386.1">
    <property type="nucleotide sequence ID" value="NZ_CP047897.1"/>
</dbReference>
<organism evidence="1 2">
    <name type="scientific">Nibribacter ruber</name>
    <dbReference type="NCBI Taxonomy" id="2698458"/>
    <lineage>
        <taxon>Bacteria</taxon>
        <taxon>Pseudomonadati</taxon>
        <taxon>Bacteroidota</taxon>
        <taxon>Cytophagia</taxon>
        <taxon>Cytophagales</taxon>
        <taxon>Hymenobacteraceae</taxon>
        <taxon>Nibribacter</taxon>
    </lineage>
</organism>
<keyword evidence="2" id="KW-1185">Reference proteome</keyword>
<protein>
    <submittedName>
        <fullName evidence="1">Uncharacterized protein</fullName>
    </submittedName>
</protein>
<evidence type="ECO:0000313" key="2">
    <source>
        <dbReference type="Proteomes" id="UP000464214"/>
    </source>
</evidence>
<dbReference type="AlphaFoldDB" id="A0A6P1P483"/>
<reference evidence="1 2" key="1">
    <citation type="submission" date="2020-01" db="EMBL/GenBank/DDBJ databases">
        <authorList>
            <person name="Kim M."/>
        </authorList>
    </citation>
    <scope>NUCLEOTIDE SEQUENCE [LARGE SCALE GENOMIC DNA]</scope>
    <source>
        <strain evidence="1 2">BT10</strain>
    </source>
</reference>